<dbReference type="EMBL" id="RWGY01000039">
    <property type="protein sequence ID" value="TVU08734.1"/>
    <property type="molecule type" value="Genomic_DNA"/>
</dbReference>
<dbReference type="PROSITE" id="PS00131">
    <property type="entry name" value="CARBOXYPEPT_SER_SER"/>
    <property type="match status" value="1"/>
</dbReference>
<dbReference type="GO" id="GO:0004185">
    <property type="term" value="F:serine-type carboxypeptidase activity"/>
    <property type="evidence" value="ECO:0007669"/>
    <property type="project" value="UniProtKB-UniRule"/>
</dbReference>
<dbReference type="Gramene" id="TVU08734">
    <property type="protein sequence ID" value="TVU08734"/>
    <property type="gene ID" value="EJB05_42146"/>
</dbReference>
<dbReference type="PANTHER" id="PTHR11802">
    <property type="entry name" value="SERINE PROTEASE FAMILY S10 SERINE CARBOXYPEPTIDASE"/>
    <property type="match status" value="1"/>
</dbReference>
<dbReference type="InterPro" id="IPR001563">
    <property type="entry name" value="Peptidase_S10"/>
</dbReference>
<dbReference type="GO" id="GO:0006508">
    <property type="term" value="P:proteolysis"/>
    <property type="evidence" value="ECO:0007669"/>
    <property type="project" value="UniProtKB-KW"/>
</dbReference>
<evidence type="ECO:0000256" key="2">
    <source>
        <dbReference type="ARBA" id="ARBA00022645"/>
    </source>
</evidence>
<protein>
    <recommendedName>
        <fullName evidence="7">Carboxypeptidase</fullName>
        <ecNumber evidence="7">3.4.16.-</ecNumber>
    </recommendedName>
</protein>
<keyword evidence="3 7" id="KW-0645">Protease</keyword>
<dbReference type="AlphaFoldDB" id="A0A5J9TBK4"/>
<dbReference type="InterPro" id="IPR018202">
    <property type="entry name" value="Ser_caboxypep_ser_AS"/>
</dbReference>
<evidence type="ECO:0000256" key="7">
    <source>
        <dbReference type="RuleBase" id="RU361156"/>
    </source>
</evidence>
<dbReference type="Gene3D" id="3.40.50.1820">
    <property type="entry name" value="alpha/beta hydrolase"/>
    <property type="match status" value="1"/>
</dbReference>
<gene>
    <name evidence="8" type="ORF">EJB05_42146</name>
</gene>
<evidence type="ECO:0000256" key="1">
    <source>
        <dbReference type="ARBA" id="ARBA00009431"/>
    </source>
</evidence>
<feature type="signal peptide" evidence="7">
    <location>
        <begin position="1"/>
        <end position="17"/>
    </location>
</feature>
<dbReference type="SUPFAM" id="SSF53474">
    <property type="entry name" value="alpha/beta-Hydrolases"/>
    <property type="match status" value="1"/>
</dbReference>
<feature type="chain" id="PRO_5023965860" description="Carboxypeptidase" evidence="7">
    <location>
        <begin position="18"/>
        <end position="455"/>
    </location>
</feature>
<sequence length="455" mass="50042">MGMLATATLFFLLCLTAQFPRDAAITAGTPDGMQKWGYITIRPKAHMFWLLYKSPQRVSSPAKPWPTIMWLAGGPGVSGVGSSNFEEIGPLDVNLKPRNTTWLQKADLLFVDAPVGVGFSYVDDPSALAKTDLQVAMDVTELIKALVNELPTLQSSPLHLVGESYGGKFAAMIGVNIARSIRAGSLNLTLGGVVLGGSWISPEDFALAAPLFLHSMSRMDDNAVGTAITMGITVKQQVAAQQFLAAYDTYSNLTHLIYKKSGHVNINNIMAAINTPGPENLTDVINSVIKEEFGIIPMNLTWQEVSLNVFDALTSNFMRPAINEARKKTQLNWIYLIVAEFMVLINSTFLQVDELLMYDVSVTVYNGQLDVICPTIGAESWLKKLKWDGLHQFLSLPRDPWQHCTPNVLTQGFVRSYKNLHFYWVIGAGHMVPMDQPCIAVHMIGNIVKSPVEVV</sequence>
<name>A0A5J9TBK4_9POAL</name>
<evidence type="ECO:0000256" key="4">
    <source>
        <dbReference type="ARBA" id="ARBA00022729"/>
    </source>
</evidence>
<proteinExistence type="inferred from homology"/>
<dbReference type="Proteomes" id="UP000324897">
    <property type="component" value="Chromosome 3"/>
</dbReference>
<keyword evidence="6" id="KW-0325">Glycoprotein</keyword>
<comment type="similarity">
    <text evidence="1 7">Belongs to the peptidase S10 family.</text>
</comment>
<dbReference type="InterPro" id="IPR029058">
    <property type="entry name" value="AB_hydrolase_fold"/>
</dbReference>
<evidence type="ECO:0000313" key="8">
    <source>
        <dbReference type="EMBL" id="TVU08734.1"/>
    </source>
</evidence>
<dbReference type="OrthoDB" id="664755at2759"/>
<keyword evidence="5 7" id="KW-0378">Hydrolase</keyword>
<keyword evidence="4 7" id="KW-0732">Signal</keyword>
<keyword evidence="9" id="KW-1185">Reference proteome</keyword>
<evidence type="ECO:0000313" key="9">
    <source>
        <dbReference type="Proteomes" id="UP000324897"/>
    </source>
</evidence>
<evidence type="ECO:0000256" key="3">
    <source>
        <dbReference type="ARBA" id="ARBA00022670"/>
    </source>
</evidence>
<accession>A0A5J9TBK4</accession>
<evidence type="ECO:0000256" key="6">
    <source>
        <dbReference type="ARBA" id="ARBA00023180"/>
    </source>
</evidence>
<organism evidence="8 9">
    <name type="scientific">Eragrostis curvula</name>
    <name type="common">weeping love grass</name>
    <dbReference type="NCBI Taxonomy" id="38414"/>
    <lineage>
        <taxon>Eukaryota</taxon>
        <taxon>Viridiplantae</taxon>
        <taxon>Streptophyta</taxon>
        <taxon>Embryophyta</taxon>
        <taxon>Tracheophyta</taxon>
        <taxon>Spermatophyta</taxon>
        <taxon>Magnoliopsida</taxon>
        <taxon>Liliopsida</taxon>
        <taxon>Poales</taxon>
        <taxon>Poaceae</taxon>
        <taxon>PACMAD clade</taxon>
        <taxon>Chloridoideae</taxon>
        <taxon>Eragrostideae</taxon>
        <taxon>Eragrostidinae</taxon>
        <taxon>Eragrostis</taxon>
    </lineage>
</organism>
<reference evidence="8 9" key="1">
    <citation type="journal article" date="2019" name="Sci. Rep.">
        <title>A high-quality genome of Eragrostis curvula grass provides insights into Poaceae evolution and supports new strategies to enhance forage quality.</title>
        <authorList>
            <person name="Carballo J."/>
            <person name="Santos B.A.C.M."/>
            <person name="Zappacosta D."/>
            <person name="Garbus I."/>
            <person name="Selva J.P."/>
            <person name="Gallo C.A."/>
            <person name="Diaz A."/>
            <person name="Albertini E."/>
            <person name="Caccamo M."/>
            <person name="Echenique V."/>
        </authorList>
    </citation>
    <scope>NUCLEOTIDE SEQUENCE [LARGE SCALE GENOMIC DNA]</scope>
    <source>
        <strain evidence="9">cv. Victoria</strain>
        <tissue evidence="8">Leaf</tissue>
    </source>
</reference>
<dbReference type="EC" id="3.4.16.-" evidence="7"/>
<comment type="caution">
    <text evidence="8">The sequence shown here is derived from an EMBL/GenBank/DDBJ whole genome shotgun (WGS) entry which is preliminary data.</text>
</comment>
<dbReference type="Pfam" id="PF00450">
    <property type="entry name" value="Peptidase_S10"/>
    <property type="match status" value="1"/>
</dbReference>
<keyword evidence="2 7" id="KW-0121">Carboxypeptidase</keyword>
<dbReference type="PANTHER" id="PTHR11802:SF3">
    <property type="entry name" value="RETINOID-INDUCIBLE SERINE CARBOXYPEPTIDASE"/>
    <property type="match status" value="1"/>
</dbReference>
<evidence type="ECO:0000256" key="5">
    <source>
        <dbReference type="ARBA" id="ARBA00022801"/>
    </source>
</evidence>
<dbReference type="PRINTS" id="PR00724">
    <property type="entry name" value="CRBOXYPTASEC"/>
</dbReference>